<sequence length="797" mass="87763">MVLALLLALALTSAPASASSEAPASGAAARQTDTPAATSPPASPLGRARLRGRVMVYGSRDPVAGARLLGDENSAETDKTGDFELWLPPGEHKLLIRAAGFQDLSVSIKLEDRQDLVYEYRLAPDVAGNKYRTVVRQQREVAVSSTTLRDEELRAVPGTFGDPFRVVGSLPGVSQLAGFLPYVVVRGAAPGNTGYYLDGVRVPILFHVALGPSVIHPYFIDQVDFYASGAPVRLGRYASGIIEGRTRAARRDRAYGEFDVRLTDAGGLVEIPLNYEYDRACLREQRAKARSKKTGRAKREACRRGPARGSLTFAGRYSYTAGVLTLVQANLKLRFWDYQARFDHALGKRATYTAFALGSFDELGEKSNPTPFVRFEFYRLVQKIRHELPRGGVATYSLGLGLDRTGLSRTRSNEWLIAPRVDVRVPIGESGNAEFGAGIDQEVQIFRGATQAMAGDGWKLESLTQLFSDRVVSATGVYAELLWRKGGFDIRPGVRGDLYAQVGHSPVLPQARTVTHAFGIDPRILVREKVGERWTLRQNVGVYHQPPSFPVPLPGLESFGFERGLQRNIQGSVGYELVLGNKLAITQDVYLGRLSNLQDYDLASLSSGKLQEIDDLVISAKGWSYGLETMVRLMPGQRAYGWAAYTLSRSTREYEYGGRAPSNWDQRHIVNVVLGYRISDRWSFGGRLHFHSGRPYTVQIGDQTASEALLYNRNNRRLPAYFQLDLRAERTWRFRAWSLHFVADVLNSTYSSEVIACVLNGDSDAASSGAGSIVSDTACGSRGLRYILPSLGLRGVF</sequence>
<dbReference type="InterPro" id="IPR012910">
    <property type="entry name" value="Plug_dom"/>
</dbReference>
<dbReference type="InterPro" id="IPR036942">
    <property type="entry name" value="Beta-barrel_TonB_sf"/>
</dbReference>
<keyword evidence="2" id="KW-0813">Transport</keyword>
<evidence type="ECO:0000313" key="12">
    <source>
        <dbReference type="Proteomes" id="UP001164459"/>
    </source>
</evidence>
<accession>A0ABY7H3Q3</accession>
<dbReference type="Pfam" id="PF07715">
    <property type="entry name" value="Plug"/>
    <property type="match status" value="1"/>
</dbReference>
<evidence type="ECO:0000259" key="10">
    <source>
        <dbReference type="Pfam" id="PF07715"/>
    </source>
</evidence>
<keyword evidence="6" id="KW-0472">Membrane</keyword>
<evidence type="ECO:0000256" key="1">
    <source>
        <dbReference type="ARBA" id="ARBA00004571"/>
    </source>
</evidence>
<proteinExistence type="predicted"/>
<feature type="domain" description="TonB-dependent receptor plug" evidence="10">
    <location>
        <begin position="138"/>
        <end position="240"/>
    </location>
</feature>
<name>A0ABY7H3Q3_9BACT</name>
<evidence type="ECO:0000256" key="5">
    <source>
        <dbReference type="ARBA" id="ARBA00022729"/>
    </source>
</evidence>
<feature type="region of interest" description="Disordered" evidence="8">
    <location>
        <begin position="19"/>
        <end position="46"/>
    </location>
</feature>
<evidence type="ECO:0000256" key="4">
    <source>
        <dbReference type="ARBA" id="ARBA00022692"/>
    </source>
</evidence>
<dbReference type="RefSeq" id="WP_269036231.1">
    <property type="nucleotide sequence ID" value="NZ_CP114040.1"/>
</dbReference>
<evidence type="ECO:0000256" key="9">
    <source>
        <dbReference type="SAM" id="SignalP"/>
    </source>
</evidence>
<dbReference type="Gene3D" id="2.40.170.20">
    <property type="entry name" value="TonB-dependent receptor, beta-barrel domain"/>
    <property type="match status" value="1"/>
</dbReference>
<evidence type="ECO:0000256" key="2">
    <source>
        <dbReference type="ARBA" id="ARBA00022448"/>
    </source>
</evidence>
<organism evidence="11 12">
    <name type="scientific">Nannocystis punicea</name>
    <dbReference type="NCBI Taxonomy" id="2995304"/>
    <lineage>
        <taxon>Bacteria</taxon>
        <taxon>Pseudomonadati</taxon>
        <taxon>Myxococcota</taxon>
        <taxon>Polyangia</taxon>
        <taxon>Nannocystales</taxon>
        <taxon>Nannocystaceae</taxon>
        <taxon>Nannocystis</taxon>
    </lineage>
</organism>
<evidence type="ECO:0000313" key="11">
    <source>
        <dbReference type="EMBL" id="WAS93884.1"/>
    </source>
</evidence>
<keyword evidence="7" id="KW-0998">Cell outer membrane</keyword>
<dbReference type="PANTHER" id="PTHR30069:SF29">
    <property type="entry name" value="HEMOGLOBIN AND HEMOGLOBIN-HAPTOGLOBIN-BINDING PROTEIN 1-RELATED"/>
    <property type="match status" value="1"/>
</dbReference>
<dbReference type="Gene3D" id="2.60.40.1120">
    <property type="entry name" value="Carboxypeptidase-like, regulatory domain"/>
    <property type="match status" value="1"/>
</dbReference>
<feature type="chain" id="PRO_5045189998" evidence="9">
    <location>
        <begin position="19"/>
        <end position="797"/>
    </location>
</feature>
<dbReference type="PANTHER" id="PTHR30069">
    <property type="entry name" value="TONB-DEPENDENT OUTER MEMBRANE RECEPTOR"/>
    <property type="match status" value="1"/>
</dbReference>
<feature type="signal peptide" evidence="9">
    <location>
        <begin position="1"/>
        <end position="18"/>
    </location>
</feature>
<feature type="compositionally biased region" description="Low complexity" evidence="8">
    <location>
        <begin position="19"/>
        <end position="40"/>
    </location>
</feature>
<dbReference type="EMBL" id="CP114040">
    <property type="protein sequence ID" value="WAS93884.1"/>
    <property type="molecule type" value="Genomic_DNA"/>
</dbReference>
<keyword evidence="3" id="KW-1134">Transmembrane beta strand</keyword>
<reference evidence="11" key="1">
    <citation type="submission" date="2022-11" db="EMBL/GenBank/DDBJ databases">
        <title>Minimal conservation of predation-associated metabolite biosynthetic gene clusters underscores biosynthetic potential of Myxococcota including descriptions for ten novel species: Archangium lansinium sp. nov., Myxococcus landrumus sp. nov., Nannocystis bai.</title>
        <authorList>
            <person name="Ahearne A."/>
            <person name="Stevens C."/>
            <person name="Dowd S."/>
        </authorList>
    </citation>
    <scope>NUCLEOTIDE SEQUENCE</scope>
    <source>
        <strain evidence="11">Fl3</strain>
    </source>
</reference>
<dbReference type="InterPro" id="IPR008969">
    <property type="entry name" value="CarboxyPept-like_regulatory"/>
</dbReference>
<evidence type="ECO:0000256" key="3">
    <source>
        <dbReference type="ARBA" id="ARBA00022452"/>
    </source>
</evidence>
<comment type="subcellular location">
    <subcellularLocation>
        <location evidence="1">Cell outer membrane</location>
        <topology evidence="1">Multi-pass membrane protein</topology>
    </subcellularLocation>
</comment>
<dbReference type="SUPFAM" id="SSF49464">
    <property type="entry name" value="Carboxypeptidase regulatory domain-like"/>
    <property type="match status" value="1"/>
</dbReference>
<keyword evidence="4" id="KW-0812">Transmembrane</keyword>
<protein>
    <submittedName>
        <fullName evidence="11">TonB-dependent receptor</fullName>
    </submittedName>
</protein>
<evidence type="ECO:0000256" key="8">
    <source>
        <dbReference type="SAM" id="MobiDB-lite"/>
    </source>
</evidence>
<dbReference type="SUPFAM" id="SSF56935">
    <property type="entry name" value="Porins"/>
    <property type="match status" value="1"/>
</dbReference>
<gene>
    <name evidence="11" type="ORF">O0S08_47740</name>
</gene>
<keyword evidence="5 9" id="KW-0732">Signal</keyword>
<keyword evidence="11" id="KW-0675">Receptor</keyword>
<evidence type="ECO:0000256" key="7">
    <source>
        <dbReference type="ARBA" id="ARBA00023237"/>
    </source>
</evidence>
<evidence type="ECO:0000256" key="6">
    <source>
        <dbReference type="ARBA" id="ARBA00023136"/>
    </source>
</evidence>
<dbReference type="InterPro" id="IPR039426">
    <property type="entry name" value="TonB-dep_rcpt-like"/>
</dbReference>
<keyword evidence="12" id="KW-1185">Reference proteome</keyword>
<dbReference type="Proteomes" id="UP001164459">
    <property type="component" value="Chromosome"/>
</dbReference>